<evidence type="ECO:0000313" key="2">
    <source>
        <dbReference type="Proteomes" id="UP000093561"/>
    </source>
</evidence>
<dbReference type="WBParaSite" id="mrna-Wban_10757">
    <property type="protein sequence ID" value="mrna-Wban_10757"/>
    <property type="gene ID" value="Wban_10757"/>
</dbReference>
<dbReference type="InterPro" id="IPR043502">
    <property type="entry name" value="DNA/RNA_pol_sf"/>
</dbReference>
<sequence length="688" mass="80245">MSSNIIANIQPAKERLVNLLKEINLMEIKSPEPNPRQWRQFWSGFNAVVHSQTIPEIQKLNLYSCLKGKALQIISGYDIAPENYEVVRRLLNEKYGDHSMVTKLLYNELQSIKRNEREWIGTIETIERVLRQLEDLGESLEHSNIEILIENKLPSWILNKIYKRKKKDIPWSQIRNCQHSSTQFNIKPTITKPEQKQRYNLGGTSALSTIKSNQNFAKTTMKNWDSDCEIYTTLNARLNHLKVLKKCTICLRDSRKGEIYKVKKQCFYCRALHNSALYDKRNSLFLNNITYQRNEEQGIIAPSKKKECSTSLYNSTFKTRSKRTKETLLLCSQLSFISKKLSHQLKLTESESQVTKIAPFGMKEPKLCPTARIRLNMLTTRKEIISLQPNIIDYLTNELQVVETSSEFQIQNLTNYWKKPDVLIGAHYSFKFINLQEIKKLKSGHIGDINKLCKTNFYPKEIVYSANVNINSELEKFWKLEATDIQEPSQADDDDQALKHFKRTIIKQGGRYQVCWPWKDSKQKLSSNYGMLSDGNIKCYLFRRIPFGVISSPFLLAATLNYHLENYGSELAWEIRKNLYVDNVIISANGTEEALYKYEKMKEIFGEASMNIREFLSNDEEFNERIPYCDLNQANQENFLGLIWNHERDIIRVVLKPWIGKNLTKRTILQFIASQYDPLGFLVPTMIN</sequence>
<evidence type="ECO:0000313" key="3">
    <source>
        <dbReference type="WBParaSite" id="mrna-Wban_10757"/>
    </source>
</evidence>
<dbReference type="InterPro" id="IPR005312">
    <property type="entry name" value="DUF1759"/>
</dbReference>
<name>A0AAF5Q590_WUCBA</name>
<accession>A0AAF5Q590</accession>
<dbReference type="PANTHER" id="PTHR47331">
    <property type="entry name" value="PHD-TYPE DOMAIN-CONTAINING PROTEIN"/>
    <property type="match status" value="1"/>
</dbReference>
<dbReference type="Proteomes" id="UP000093561">
    <property type="component" value="Unassembled WGS sequence"/>
</dbReference>
<dbReference type="InterPro" id="IPR008737">
    <property type="entry name" value="DUF1758"/>
</dbReference>
<protein>
    <recommendedName>
        <fullName evidence="1">DUF1758 domain-containing protein</fullName>
    </recommendedName>
</protein>
<evidence type="ECO:0000259" key="1">
    <source>
        <dbReference type="Pfam" id="PF05585"/>
    </source>
</evidence>
<organism evidence="2 3">
    <name type="scientific">Wuchereria bancrofti</name>
    <dbReference type="NCBI Taxonomy" id="6293"/>
    <lineage>
        <taxon>Eukaryota</taxon>
        <taxon>Metazoa</taxon>
        <taxon>Ecdysozoa</taxon>
        <taxon>Nematoda</taxon>
        <taxon>Chromadorea</taxon>
        <taxon>Rhabditida</taxon>
        <taxon>Spirurina</taxon>
        <taxon>Spiruromorpha</taxon>
        <taxon>Filarioidea</taxon>
        <taxon>Onchocercidae</taxon>
        <taxon>Wuchereria</taxon>
    </lineage>
</organism>
<dbReference type="Pfam" id="PF03564">
    <property type="entry name" value="DUF1759"/>
    <property type="match status" value="1"/>
</dbReference>
<reference evidence="2" key="2">
    <citation type="journal article" date="2016" name="Mol. Ecol.">
        <title>Population genomics of the filarial nematode parasite Wuchereria bancrofti from mosquitoes.</title>
        <authorList>
            <person name="Small S.T."/>
            <person name="Reimer L.J."/>
            <person name="Tisch D.J."/>
            <person name="King C.L."/>
            <person name="Christensen B.M."/>
            <person name="Siba P.M."/>
            <person name="Kazura J.W."/>
            <person name="Serre D."/>
            <person name="Zimmerman P.A."/>
        </authorList>
    </citation>
    <scope>NUCLEOTIDE SEQUENCE</scope>
    <source>
        <strain evidence="2">pt0022</strain>
    </source>
</reference>
<dbReference type="AlphaFoldDB" id="A0AAF5Q590"/>
<feature type="domain" description="DUF1758" evidence="1">
    <location>
        <begin position="323"/>
        <end position="445"/>
    </location>
</feature>
<proteinExistence type="predicted"/>
<dbReference type="Pfam" id="PF05585">
    <property type="entry name" value="DUF1758"/>
    <property type="match status" value="1"/>
</dbReference>
<reference evidence="2" key="1">
    <citation type="submission" date="2015-03" db="EMBL/GenBank/DDBJ databases">
        <title>Wuchereria bancrofti Genome Sequencing Papua New Guinea Strain.</title>
        <authorList>
            <person name="Small S.T."/>
            <person name="Serre D."/>
            <person name="Zimmerman P.A."/>
        </authorList>
    </citation>
    <scope>NUCLEOTIDE SEQUENCE [LARGE SCALE GENOMIC DNA]</scope>
    <source>
        <strain evidence="2">pt0022</strain>
    </source>
</reference>
<reference evidence="3" key="3">
    <citation type="submission" date="2024-02" db="UniProtKB">
        <authorList>
            <consortium name="WormBaseParasite"/>
        </authorList>
    </citation>
    <scope>IDENTIFICATION</scope>
    <source>
        <strain evidence="3">pt0022</strain>
    </source>
</reference>
<dbReference type="SUPFAM" id="SSF56672">
    <property type="entry name" value="DNA/RNA polymerases"/>
    <property type="match status" value="1"/>
</dbReference>